<name>A0A5C7C8H1_SERMA</name>
<protein>
    <recommendedName>
        <fullName evidence="4">Transmembrane Fragile-X-F protein</fullName>
    </recommendedName>
</protein>
<proteinExistence type="predicted"/>
<accession>A0A5C7C8H1</accession>
<feature type="transmembrane region" description="Helical" evidence="1">
    <location>
        <begin position="12"/>
        <end position="34"/>
    </location>
</feature>
<keyword evidence="1" id="KW-0472">Membrane</keyword>
<dbReference type="Proteomes" id="UP000321126">
    <property type="component" value="Unassembled WGS sequence"/>
</dbReference>
<evidence type="ECO:0000256" key="1">
    <source>
        <dbReference type="SAM" id="Phobius"/>
    </source>
</evidence>
<gene>
    <name evidence="2" type="ORF">FOT62_13725</name>
</gene>
<sequence>MNKETKKGRLGFLSILALIFITLKLMGYITWSWWWVTAPLWGPLAVITILAAVMFILVGAATCWEKRRR</sequence>
<reference evidence="2 3" key="1">
    <citation type="submission" date="2019-07" db="EMBL/GenBank/DDBJ databases">
        <title>Serratia strains were isolated from fresh produce.</title>
        <authorList>
            <person name="Cho G.-S."/>
            <person name="Stein M."/>
            <person name="Lee W."/>
            <person name="Suh S.H."/>
            <person name="Franz C.M.A.P."/>
        </authorList>
    </citation>
    <scope>NUCLEOTIDE SEQUENCE [LARGE SCALE GENOMIC DNA]</scope>
    <source>
        <strain evidence="2 3">S16</strain>
    </source>
</reference>
<dbReference type="EMBL" id="VOUQ01000007">
    <property type="protein sequence ID" value="TXE33230.1"/>
    <property type="molecule type" value="Genomic_DNA"/>
</dbReference>
<keyword evidence="1" id="KW-1133">Transmembrane helix</keyword>
<dbReference type="AlphaFoldDB" id="A0A5C7C8H1"/>
<evidence type="ECO:0008006" key="4">
    <source>
        <dbReference type="Google" id="ProtNLM"/>
    </source>
</evidence>
<dbReference type="RefSeq" id="WP_147881773.1">
    <property type="nucleotide sequence ID" value="NZ_VOUQ01000007.1"/>
</dbReference>
<organism evidence="2 3">
    <name type="scientific">Serratia marcescens</name>
    <dbReference type="NCBI Taxonomy" id="615"/>
    <lineage>
        <taxon>Bacteria</taxon>
        <taxon>Pseudomonadati</taxon>
        <taxon>Pseudomonadota</taxon>
        <taxon>Gammaproteobacteria</taxon>
        <taxon>Enterobacterales</taxon>
        <taxon>Yersiniaceae</taxon>
        <taxon>Serratia</taxon>
    </lineage>
</organism>
<keyword evidence="1" id="KW-0812">Transmembrane</keyword>
<comment type="caution">
    <text evidence="2">The sequence shown here is derived from an EMBL/GenBank/DDBJ whole genome shotgun (WGS) entry which is preliminary data.</text>
</comment>
<evidence type="ECO:0000313" key="3">
    <source>
        <dbReference type="Proteomes" id="UP000321126"/>
    </source>
</evidence>
<evidence type="ECO:0000313" key="2">
    <source>
        <dbReference type="EMBL" id="TXE33230.1"/>
    </source>
</evidence>
<feature type="transmembrane region" description="Helical" evidence="1">
    <location>
        <begin position="40"/>
        <end position="64"/>
    </location>
</feature>